<reference evidence="7" key="1">
    <citation type="submission" date="2023-03" db="EMBL/GenBank/DDBJ databases">
        <title>Massive genome expansion in bonnet fungi (Mycena s.s.) driven by repeated elements and novel gene families across ecological guilds.</title>
        <authorList>
            <consortium name="Lawrence Berkeley National Laboratory"/>
            <person name="Harder C.B."/>
            <person name="Miyauchi S."/>
            <person name="Viragh M."/>
            <person name="Kuo A."/>
            <person name="Thoen E."/>
            <person name="Andreopoulos B."/>
            <person name="Lu D."/>
            <person name="Skrede I."/>
            <person name="Drula E."/>
            <person name="Henrissat B."/>
            <person name="Morin E."/>
            <person name="Kohler A."/>
            <person name="Barry K."/>
            <person name="LaButti K."/>
            <person name="Morin E."/>
            <person name="Salamov A."/>
            <person name="Lipzen A."/>
            <person name="Mereny Z."/>
            <person name="Hegedus B."/>
            <person name="Baldrian P."/>
            <person name="Stursova M."/>
            <person name="Weitz H."/>
            <person name="Taylor A."/>
            <person name="Grigoriev I.V."/>
            <person name="Nagy L.G."/>
            <person name="Martin F."/>
            <person name="Kauserud H."/>
        </authorList>
    </citation>
    <scope>NUCLEOTIDE SEQUENCE</scope>
    <source>
        <strain evidence="7">CBHHK067</strain>
    </source>
</reference>
<sequence length="122" mass="12079">MLFSLPTIVAGLVLISANVATAQDDAICQLNCSSNAVDVSGCGSNDSVCQCASSVFVTNFTQCATNTCKSSSADIQGTLQAACPSGFAKATVTTSKDNSAGSVRTGVAAASAGALMFLALLV</sequence>
<comment type="subcellular location">
    <subcellularLocation>
        <location evidence="1">Secreted</location>
    </subcellularLocation>
</comment>
<evidence type="ECO:0000256" key="1">
    <source>
        <dbReference type="ARBA" id="ARBA00004613"/>
    </source>
</evidence>
<keyword evidence="3 5" id="KW-0732">Signal</keyword>
<evidence type="ECO:0000313" key="7">
    <source>
        <dbReference type="EMBL" id="KAJ7665732.1"/>
    </source>
</evidence>
<feature type="chain" id="PRO_5042285288" description="CFEM domain-containing protein" evidence="5">
    <location>
        <begin position="23"/>
        <end position="122"/>
    </location>
</feature>
<name>A0AAD7G473_MYCRO</name>
<proteinExistence type="predicted"/>
<dbReference type="Proteomes" id="UP001221757">
    <property type="component" value="Unassembled WGS sequence"/>
</dbReference>
<gene>
    <name evidence="7" type="ORF">B0H17DRAFT_285197</name>
</gene>
<evidence type="ECO:0000256" key="5">
    <source>
        <dbReference type="SAM" id="SignalP"/>
    </source>
</evidence>
<dbReference type="EMBL" id="JARKIE010000213">
    <property type="protein sequence ID" value="KAJ7665732.1"/>
    <property type="molecule type" value="Genomic_DNA"/>
</dbReference>
<evidence type="ECO:0000256" key="4">
    <source>
        <dbReference type="ARBA" id="ARBA00023157"/>
    </source>
</evidence>
<dbReference type="PROSITE" id="PS52012">
    <property type="entry name" value="CFEM"/>
    <property type="match status" value="1"/>
</dbReference>
<dbReference type="GO" id="GO:0005576">
    <property type="term" value="C:extracellular region"/>
    <property type="evidence" value="ECO:0007669"/>
    <property type="project" value="UniProtKB-SubCell"/>
</dbReference>
<comment type="caution">
    <text evidence="7">The sequence shown here is derived from an EMBL/GenBank/DDBJ whole genome shotgun (WGS) entry which is preliminary data.</text>
</comment>
<organism evidence="7 8">
    <name type="scientific">Mycena rosella</name>
    <name type="common">Pink bonnet</name>
    <name type="synonym">Agaricus rosellus</name>
    <dbReference type="NCBI Taxonomy" id="1033263"/>
    <lineage>
        <taxon>Eukaryota</taxon>
        <taxon>Fungi</taxon>
        <taxon>Dikarya</taxon>
        <taxon>Basidiomycota</taxon>
        <taxon>Agaricomycotina</taxon>
        <taxon>Agaricomycetes</taxon>
        <taxon>Agaricomycetidae</taxon>
        <taxon>Agaricales</taxon>
        <taxon>Marasmiineae</taxon>
        <taxon>Mycenaceae</taxon>
        <taxon>Mycena</taxon>
    </lineage>
</organism>
<evidence type="ECO:0000256" key="2">
    <source>
        <dbReference type="ARBA" id="ARBA00022525"/>
    </source>
</evidence>
<feature type="domain" description="CFEM" evidence="6">
    <location>
        <begin position="1"/>
        <end position="114"/>
    </location>
</feature>
<dbReference type="InterPro" id="IPR008427">
    <property type="entry name" value="Extracellular_membr_CFEM_dom"/>
</dbReference>
<dbReference type="AlphaFoldDB" id="A0AAD7G473"/>
<keyword evidence="2" id="KW-0964">Secreted</keyword>
<dbReference type="Pfam" id="PF05730">
    <property type="entry name" value="CFEM"/>
    <property type="match status" value="1"/>
</dbReference>
<keyword evidence="8" id="KW-1185">Reference proteome</keyword>
<evidence type="ECO:0000256" key="3">
    <source>
        <dbReference type="ARBA" id="ARBA00022729"/>
    </source>
</evidence>
<evidence type="ECO:0000259" key="6">
    <source>
        <dbReference type="PROSITE" id="PS52012"/>
    </source>
</evidence>
<accession>A0AAD7G473</accession>
<protein>
    <recommendedName>
        <fullName evidence="6">CFEM domain-containing protein</fullName>
    </recommendedName>
</protein>
<feature type="signal peptide" evidence="5">
    <location>
        <begin position="1"/>
        <end position="22"/>
    </location>
</feature>
<evidence type="ECO:0000313" key="8">
    <source>
        <dbReference type="Proteomes" id="UP001221757"/>
    </source>
</evidence>
<keyword evidence="4" id="KW-1015">Disulfide bond</keyword>